<dbReference type="GO" id="GO:0004573">
    <property type="term" value="F:Glc3Man9GlcNAc2 oligosaccharide glucosidase activity"/>
    <property type="evidence" value="ECO:0007669"/>
    <property type="project" value="InterPro"/>
</dbReference>
<evidence type="ECO:0000313" key="5">
    <source>
        <dbReference type="EMBL" id="QEX22080.1"/>
    </source>
</evidence>
<dbReference type="Pfam" id="PF22422">
    <property type="entry name" value="MGH1-like_GH"/>
    <property type="match status" value="1"/>
</dbReference>
<comment type="similarity">
    <text evidence="1">Belongs to the glycosyl hydrolase 63 family.</text>
</comment>
<dbReference type="SUPFAM" id="SSF48208">
    <property type="entry name" value="Six-hairpin glycosidases"/>
    <property type="match status" value="1"/>
</dbReference>
<evidence type="ECO:0000256" key="3">
    <source>
        <dbReference type="ARBA" id="ARBA00023295"/>
    </source>
</evidence>
<dbReference type="Gene3D" id="1.50.10.10">
    <property type="match status" value="1"/>
</dbReference>
<dbReference type="EMBL" id="CP042582">
    <property type="protein sequence ID" value="QEX22080.1"/>
    <property type="molecule type" value="Genomic_DNA"/>
</dbReference>
<dbReference type="GO" id="GO:0006487">
    <property type="term" value="P:protein N-linked glycosylation"/>
    <property type="evidence" value="ECO:0007669"/>
    <property type="project" value="TreeGrafter"/>
</dbReference>
<evidence type="ECO:0000256" key="2">
    <source>
        <dbReference type="ARBA" id="ARBA00022801"/>
    </source>
</evidence>
<dbReference type="Proteomes" id="UP000325797">
    <property type="component" value="Chromosome"/>
</dbReference>
<feature type="domain" description="Mannosylglycerate hydrolase MGH1-like glycoside hydrolase" evidence="4">
    <location>
        <begin position="288"/>
        <end position="622"/>
    </location>
</feature>
<accession>A0A5J6N0E3</accession>
<dbReference type="KEGG" id="hadh:FRZ61_20090"/>
<dbReference type="PANTHER" id="PTHR10412">
    <property type="entry name" value="MANNOSYL-OLIGOSACCHARIDE GLUCOSIDASE"/>
    <property type="match status" value="1"/>
</dbReference>
<dbReference type="InterPro" id="IPR054491">
    <property type="entry name" value="MGH1-like_GH"/>
</dbReference>
<evidence type="ECO:0000259" key="4">
    <source>
        <dbReference type="Pfam" id="PF22422"/>
    </source>
</evidence>
<organism evidence="5 6">
    <name type="scientific">Hypericibacter adhaerens</name>
    <dbReference type="NCBI Taxonomy" id="2602016"/>
    <lineage>
        <taxon>Bacteria</taxon>
        <taxon>Pseudomonadati</taxon>
        <taxon>Pseudomonadota</taxon>
        <taxon>Alphaproteobacteria</taxon>
        <taxon>Rhodospirillales</taxon>
        <taxon>Dongiaceae</taxon>
        <taxon>Hypericibacter</taxon>
    </lineage>
</organism>
<dbReference type="AlphaFoldDB" id="A0A5J6N0E3"/>
<evidence type="ECO:0000256" key="1">
    <source>
        <dbReference type="ARBA" id="ARBA00010833"/>
    </source>
</evidence>
<evidence type="ECO:0000313" key="6">
    <source>
        <dbReference type="Proteomes" id="UP000325797"/>
    </source>
</evidence>
<keyword evidence="2" id="KW-0378">Hydrolase</keyword>
<proteinExistence type="inferred from homology"/>
<keyword evidence="3" id="KW-0326">Glycosidase</keyword>
<dbReference type="PANTHER" id="PTHR10412:SF11">
    <property type="entry name" value="MANNOSYL-OLIGOSACCHARIDE GLUCOSIDASE"/>
    <property type="match status" value="1"/>
</dbReference>
<dbReference type="InterPro" id="IPR004888">
    <property type="entry name" value="Glycoside_hydrolase_63"/>
</dbReference>
<gene>
    <name evidence="5" type="ORF">FRZ61_20090</name>
</gene>
<dbReference type="GO" id="GO:0009311">
    <property type="term" value="P:oligosaccharide metabolic process"/>
    <property type="evidence" value="ECO:0007669"/>
    <property type="project" value="InterPro"/>
</dbReference>
<dbReference type="OrthoDB" id="9781878at2"/>
<dbReference type="InterPro" id="IPR008928">
    <property type="entry name" value="6-hairpin_glycosidase_sf"/>
</dbReference>
<protein>
    <recommendedName>
        <fullName evidence="4">Mannosylglycerate hydrolase MGH1-like glycoside hydrolase domain-containing protein</fullName>
    </recommendedName>
</protein>
<name>A0A5J6N0E3_9PROT</name>
<sequence>MTAKLAPERSVLPARDWNSWDSVYPAEFWHLSSGIKLGIAAYAGSRNLFTRFPPGAGVTLGPRRVDGSRMALTLRHAGTEIELTIDKPGDHLLRGRWRALKLGEWGLRFWLLLCLRWEPPGELDAVPWRYQPQAGHLQAERDGVHAMALAERVPLMTTFHGQADAAARDGFAALKQELEAHGYFYLASQAPGGRFAVMRFNLEEMPQCRFAVGVGSDASMLASRLSQAVTGAALPEPEEAMQTGAFAGALDAVRDVVGWNSVWDPINRRPYTSLSRNWVAQKFGGFGVWLDDIFYHALMAGAFDGEVARENLETVLAGSQPAGNLPCLLTGNDAWVDRSQPPIGSFIVWMLYQRLRDRGLLTLSYRRLLANHDWWWRLRDGNGDGLMEYGTSPVGGGLYRGTKLAAKDESSMDNSPTHDEATFDPATGTLDCADVGLNSLLALDGEMLALMARELGEGAEAERLDRRAADLRERIAERLWDPARQVFANRLWSGAFVKSLAPTSFYPLIAGAARREQAAAMVRLLQDVRKFGGTWLLPSVTRDDPAFDDNVYWRGRIWPPLNFLVWHGLRRYGFDREASALAENGWRLFQGEWHRHRRCPENFNAVTGEAMDQPDTDSFYGWGALMPWLAAAETVDFNPWHGWEIAHGGQPFRHGRFLSPAGPALLSGQGGVLTLSVKGEPVFETNLQGRIGEIELEAGAIRLTLPPIAREGSWIEFPARAIASATLDGRPVTAAGRRIVLLPTRAAQRLEVGIA</sequence>
<dbReference type="InterPro" id="IPR012341">
    <property type="entry name" value="6hp_glycosidase-like_sf"/>
</dbReference>
<keyword evidence="6" id="KW-1185">Reference proteome</keyword>
<dbReference type="RefSeq" id="WP_151117125.1">
    <property type="nucleotide sequence ID" value="NZ_CP042582.1"/>
</dbReference>
<reference evidence="5 6" key="1">
    <citation type="submission" date="2019-08" db="EMBL/GenBank/DDBJ databases">
        <title>Hyperibacter terrae gen. nov., sp. nov. and Hyperibacter viscosus sp. nov., two new members in the family Rhodospirillaceae isolated from the rhizosphere of Hypericum perforatum.</title>
        <authorList>
            <person name="Noviana Z."/>
        </authorList>
    </citation>
    <scope>NUCLEOTIDE SEQUENCE [LARGE SCALE GENOMIC DNA]</scope>
    <source>
        <strain evidence="5 6">R5959</strain>
    </source>
</reference>